<dbReference type="AlphaFoldDB" id="A0A2T4UV23"/>
<reference evidence="2 3" key="1">
    <citation type="submission" date="2018-03" db="EMBL/GenBank/DDBJ databases">
        <title>Bacteriophage NCPPB3778 and a type I-E CRISPR drive the evolution of the US Biological Select Agent, Rathayibacter toxicus.</title>
        <authorList>
            <person name="Davis E.W.II."/>
            <person name="Tabima J.F."/>
            <person name="Weisberg A.J."/>
            <person name="Dantas Lopes L."/>
            <person name="Wiseman M.S."/>
            <person name="Wiseman M.S."/>
            <person name="Pupko T."/>
            <person name="Belcher M.S."/>
            <person name="Sechler A.J."/>
            <person name="Tancos M.A."/>
            <person name="Schroeder B.K."/>
            <person name="Murray T.D."/>
            <person name="Luster D.G."/>
            <person name="Schneider W.L."/>
            <person name="Rogers E."/>
            <person name="Andreote F.D."/>
            <person name="Grunwald N.J."/>
            <person name="Putnam M.L."/>
            <person name="Chang J.H."/>
        </authorList>
    </citation>
    <scope>NUCLEOTIDE SEQUENCE [LARGE SCALE GENOMIC DNA]</scope>
    <source>
        <strain evidence="2 3">DSM 15933</strain>
    </source>
</reference>
<dbReference type="EMBL" id="PZPL01000001">
    <property type="protein sequence ID" value="PTL73371.1"/>
    <property type="molecule type" value="Genomic_DNA"/>
</dbReference>
<proteinExistence type="predicted"/>
<gene>
    <name evidence="2" type="ORF">C1I63_11265</name>
</gene>
<comment type="caution">
    <text evidence="2">The sequence shown here is derived from an EMBL/GenBank/DDBJ whole genome shotgun (WGS) entry which is preliminary data.</text>
</comment>
<evidence type="ECO:0000256" key="1">
    <source>
        <dbReference type="SAM" id="MobiDB-lite"/>
    </source>
</evidence>
<sequence>MPVWVARSRTSVAIVCHAEPRCWRSSPPSARIRICVVALPAAICVAPLVVPRGVAPPPSWWRVTTSSPVEPRTTETTSSSSVQPAVTAVPRVEARTTGSPTATGSPPPEREIPATRTDACSPSCTRASIRVPSLETESEAIVSISDHAVAIWNDSVPSGEYATSWFGAADGTDHT</sequence>
<accession>A0A2T4UV23</accession>
<protein>
    <submittedName>
        <fullName evidence="2">Uncharacterized protein</fullName>
    </submittedName>
</protein>
<feature type="region of interest" description="Disordered" evidence="1">
    <location>
        <begin position="65"/>
        <end position="121"/>
    </location>
</feature>
<organism evidence="2 3">
    <name type="scientific">Rathayibacter caricis DSM 15933</name>
    <dbReference type="NCBI Taxonomy" id="1328867"/>
    <lineage>
        <taxon>Bacteria</taxon>
        <taxon>Bacillati</taxon>
        <taxon>Actinomycetota</taxon>
        <taxon>Actinomycetes</taxon>
        <taxon>Micrococcales</taxon>
        <taxon>Microbacteriaceae</taxon>
        <taxon>Rathayibacter</taxon>
    </lineage>
</organism>
<feature type="compositionally biased region" description="Low complexity" evidence="1">
    <location>
        <begin position="65"/>
        <end position="82"/>
    </location>
</feature>
<evidence type="ECO:0000313" key="2">
    <source>
        <dbReference type="EMBL" id="PTL73371.1"/>
    </source>
</evidence>
<name>A0A2T4UV23_9MICO</name>
<dbReference type="Proteomes" id="UP000241085">
    <property type="component" value="Unassembled WGS sequence"/>
</dbReference>
<evidence type="ECO:0000313" key="3">
    <source>
        <dbReference type="Proteomes" id="UP000241085"/>
    </source>
</evidence>
<keyword evidence="3" id="KW-1185">Reference proteome</keyword>